<dbReference type="RefSeq" id="WP_118875845.1">
    <property type="nucleotide sequence ID" value="NZ_QWEI01000003.1"/>
</dbReference>
<keyword evidence="2" id="KW-1185">Reference proteome</keyword>
<protein>
    <submittedName>
        <fullName evidence="1">Uncharacterized protein</fullName>
    </submittedName>
</protein>
<sequence>MRQKFNEFAKDVIAELVQCLVSPKNTGLSEEQIEHQKITDAKQIMEVEFALYVLNKIAPNEKDPLAIQYLLYNHAIFMNDETPRQYTYAVQKLSHWFPGWRIASILEDRIRTYRTCCQKYGRKQISFQQTKKSNEQSTAGSKFTFLWQFLAIHDFTASYEQLCHQALTHEQLSLRFMTANKGLIADQFKNVYPIGIPDWLQANNDYEVANWEQTDASPISITYDELIKTAQEMDNVLPNHRYEARMKGLSFYDISAFNGQMIESHHINITGTEHWVGPLGAGKSTFMKVLAYHLAHKAKTKKRLTIFLKDIAEVIELTEELLSLQIKTEAIISHNERKNHIEKYLRYAASSKNEHAVLNLSSPLARRLLSICPLLGFNKLKKDFSPPCFSIVEKKNESANLQDRRKPMDNHTLYNNGQKCVCPYLPKCPYASMYTNLKDAQVIVTTIQSTINTNVPSVVINKEMTFYEFLNLYSDVVILDESDKHQLTLDDRFMPDETLFDENSMYLATLQSEILKNTNLMRLSRTKPHINEWVSNFERTSILLRDIASIIDNQNSQAHIKKFLSNKRFTSVLLLRAIIIECHFELKRYPNGNVDEKKAEAFKQSMEAVHIFNQLYKAPDHYEKTIHNALVKTFLEIVKSDDTNAQLYIAENWLSTNFSSEYVKQKQNELAKQLILALNFVKLEKYLAFLSNHYSAIESELNPTAKSYFNFFGKRRRLFDGVTPVSYIGVQYGFILENSLVKQASLSRLKVFNYEAIGRFLLTSYSNLYEGFDHKPGAHAILLSATSLAPNSPKFNVQLPVKRLLVNRDEEDEQLIRKAPQILYTFAPQYDEEGAIRISGVYEKSEHQIERLTKTFVANRFLQKVTSKLPQNRQRSLLVMSSYEKSKMFAIALHNAYSEFSKEIAVLVKDFEPELEKLNIVQITRDEVSEIAINYPNIKYVIIPLEAIDRGMNILLDDNSGIAAFSCILYLMRPYPVPSEQSEKLRRSNIFALESYSRKVLDSKSSLQEVFNNLRKENFRMMQAGYARYGYQALKDDERDSLLMDYQVIMYQLEGRLLRGGSDAFVYFIDSAFMPNTVEGKLDTYKTSMIEGWLHLNERLMQRPDHNVLNVLYETRFEGLKNLKIDMPILIEDEEEVYEFN</sequence>
<evidence type="ECO:0000313" key="2">
    <source>
        <dbReference type="Proteomes" id="UP000265692"/>
    </source>
</evidence>
<accession>A0A396SG64</accession>
<organism evidence="1 2">
    <name type="scientific">Ureibacillus yapensis</name>
    <dbReference type="NCBI Taxonomy" id="2304605"/>
    <lineage>
        <taxon>Bacteria</taxon>
        <taxon>Bacillati</taxon>
        <taxon>Bacillota</taxon>
        <taxon>Bacilli</taxon>
        <taxon>Bacillales</taxon>
        <taxon>Caryophanaceae</taxon>
        <taxon>Ureibacillus</taxon>
    </lineage>
</organism>
<dbReference type="AlphaFoldDB" id="A0A396SG64"/>
<comment type="caution">
    <text evidence="1">The sequence shown here is derived from an EMBL/GenBank/DDBJ whole genome shotgun (WGS) entry which is preliminary data.</text>
</comment>
<gene>
    <name evidence="1" type="ORF">D1B33_07895</name>
</gene>
<proteinExistence type="predicted"/>
<dbReference type="OrthoDB" id="973800at2"/>
<name>A0A396SG64_9BACL</name>
<dbReference type="EMBL" id="QWEI01000003">
    <property type="protein sequence ID" value="RHW37456.1"/>
    <property type="molecule type" value="Genomic_DNA"/>
</dbReference>
<evidence type="ECO:0000313" key="1">
    <source>
        <dbReference type="EMBL" id="RHW37456.1"/>
    </source>
</evidence>
<reference evidence="1 2" key="1">
    <citation type="submission" date="2018-08" db="EMBL/GenBank/DDBJ databases">
        <title>Lysinibacillus sp. YLB-03 draft genome sequence.</title>
        <authorList>
            <person name="Yu L."/>
        </authorList>
    </citation>
    <scope>NUCLEOTIDE SEQUENCE [LARGE SCALE GENOMIC DNA]</scope>
    <source>
        <strain evidence="1 2">YLB-03</strain>
    </source>
</reference>
<dbReference type="Proteomes" id="UP000265692">
    <property type="component" value="Unassembled WGS sequence"/>
</dbReference>